<dbReference type="AlphaFoldDB" id="I3SWG8"/>
<evidence type="ECO:0000256" key="1">
    <source>
        <dbReference type="SAM" id="Phobius"/>
    </source>
</evidence>
<keyword evidence="1" id="KW-0812">Transmembrane</keyword>
<reference evidence="2" key="1">
    <citation type="submission" date="2012-05" db="EMBL/GenBank/DDBJ databases">
        <authorList>
            <person name="Krishnakumar V."/>
            <person name="Cheung F."/>
            <person name="Xiao Y."/>
            <person name="Chan A."/>
            <person name="Moskal W.A."/>
            <person name="Town C.D."/>
        </authorList>
    </citation>
    <scope>NUCLEOTIDE SEQUENCE</scope>
</reference>
<keyword evidence="1" id="KW-0472">Membrane</keyword>
<feature type="transmembrane region" description="Helical" evidence="1">
    <location>
        <begin position="73"/>
        <end position="93"/>
    </location>
</feature>
<keyword evidence="1" id="KW-1133">Transmembrane helix</keyword>
<proteinExistence type="evidence at transcript level"/>
<accession>I3SWG8</accession>
<protein>
    <submittedName>
        <fullName evidence="2">Uncharacterized protein</fullName>
    </submittedName>
</protein>
<evidence type="ECO:0000313" key="2">
    <source>
        <dbReference type="EMBL" id="AFK44610.1"/>
    </source>
</evidence>
<dbReference type="EMBL" id="BT144816">
    <property type="protein sequence ID" value="AFK44610.1"/>
    <property type="molecule type" value="mRNA"/>
</dbReference>
<name>I3SWG8_LOTJA</name>
<sequence length="100" mass="11609">MQVMLDSTHCLNSEPQFARIKKELSLVGVDSLGIKTSFLTCPDQILFPQNKLWHSEATHRCFFYPELILALELILGAFPNIHLLMLSFSYIVFSIQERHW</sequence>
<organism evidence="2">
    <name type="scientific">Lotus japonicus</name>
    <name type="common">Lotus corniculatus var. japonicus</name>
    <dbReference type="NCBI Taxonomy" id="34305"/>
    <lineage>
        <taxon>Eukaryota</taxon>
        <taxon>Viridiplantae</taxon>
        <taxon>Streptophyta</taxon>
        <taxon>Embryophyta</taxon>
        <taxon>Tracheophyta</taxon>
        <taxon>Spermatophyta</taxon>
        <taxon>Magnoliopsida</taxon>
        <taxon>eudicotyledons</taxon>
        <taxon>Gunneridae</taxon>
        <taxon>Pentapetalae</taxon>
        <taxon>rosids</taxon>
        <taxon>fabids</taxon>
        <taxon>Fabales</taxon>
        <taxon>Fabaceae</taxon>
        <taxon>Papilionoideae</taxon>
        <taxon>50 kb inversion clade</taxon>
        <taxon>NPAAA clade</taxon>
        <taxon>Hologalegina</taxon>
        <taxon>robinioid clade</taxon>
        <taxon>Loteae</taxon>
        <taxon>Lotus</taxon>
    </lineage>
</organism>